<gene>
    <name evidence="5" type="ORF">RD110_07080</name>
</gene>
<feature type="domain" description="Glycosyltransferase 2-like" evidence="4">
    <location>
        <begin position="24"/>
        <end position="181"/>
    </location>
</feature>
<dbReference type="STRING" id="1842727.RD110_07080"/>
<dbReference type="SUPFAM" id="SSF53448">
    <property type="entry name" value="Nucleotide-diphospho-sugar transferases"/>
    <property type="match status" value="1"/>
</dbReference>
<dbReference type="EMBL" id="CP019236">
    <property type="protein sequence ID" value="APW36992.1"/>
    <property type="molecule type" value="Genomic_DNA"/>
</dbReference>
<dbReference type="PANTHER" id="PTHR43685:SF5">
    <property type="entry name" value="GLYCOSYLTRANSFERASE EPSE-RELATED"/>
    <property type="match status" value="1"/>
</dbReference>
<dbReference type="InterPro" id="IPR050834">
    <property type="entry name" value="Glycosyltransf_2"/>
</dbReference>
<dbReference type="GO" id="GO:0016757">
    <property type="term" value="F:glycosyltransferase activity"/>
    <property type="evidence" value="ECO:0007669"/>
    <property type="project" value="UniProtKB-KW"/>
</dbReference>
<sequence>MDRGIALDHWSSDSVTGIEIPLVSVVMPVRNGGAHLKSAVLSVVCQTFRDWEMLVIDDGSSDSAVEQIVAMQDPRIRVIRHGLSCGIAVRLNEGIAISRGRYVARMDADDIAFPTRFTKQLELLSHDERLDLVGVAIAAIDDNDKLVGIPPCEFEHEKICARPWRGFHLAHPGWMGRTSWFRANLYREPAPYACEDQELLLRTYTHSRFACVPEILLGYRLRHHVDWSKLARTRRAVLQFQLRHFASVQAWRDAGLALACYGLRSWRDAWTRWRGQNFFPGAGVARSEQLANEWGEVLRTLHQVALSGRKP</sequence>
<protein>
    <recommendedName>
        <fullName evidence="4">Glycosyltransferase 2-like domain-containing protein</fullName>
    </recommendedName>
</protein>
<dbReference type="PANTHER" id="PTHR43685">
    <property type="entry name" value="GLYCOSYLTRANSFERASE"/>
    <property type="match status" value="1"/>
</dbReference>
<dbReference type="KEGG" id="rhy:RD110_07080"/>
<name>A0A1P8JT97_9BURK</name>
<keyword evidence="3" id="KW-0808">Transferase</keyword>
<dbReference type="Pfam" id="PF00535">
    <property type="entry name" value="Glycos_transf_2"/>
    <property type="match status" value="1"/>
</dbReference>
<dbReference type="InterPro" id="IPR029044">
    <property type="entry name" value="Nucleotide-diphossugar_trans"/>
</dbReference>
<dbReference type="Gene3D" id="3.90.550.10">
    <property type="entry name" value="Spore Coat Polysaccharide Biosynthesis Protein SpsA, Chain A"/>
    <property type="match status" value="1"/>
</dbReference>
<evidence type="ECO:0000259" key="4">
    <source>
        <dbReference type="Pfam" id="PF00535"/>
    </source>
</evidence>
<evidence type="ECO:0000256" key="2">
    <source>
        <dbReference type="ARBA" id="ARBA00022676"/>
    </source>
</evidence>
<accession>A0A1P8JT97</accession>
<organism evidence="5 6">
    <name type="scientific">Rhodoferax koreensis</name>
    <dbReference type="NCBI Taxonomy" id="1842727"/>
    <lineage>
        <taxon>Bacteria</taxon>
        <taxon>Pseudomonadati</taxon>
        <taxon>Pseudomonadota</taxon>
        <taxon>Betaproteobacteria</taxon>
        <taxon>Burkholderiales</taxon>
        <taxon>Comamonadaceae</taxon>
        <taxon>Rhodoferax</taxon>
    </lineage>
</organism>
<keyword evidence="6" id="KW-1185">Reference proteome</keyword>
<dbReference type="AlphaFoldDB" id="A0A1P8JT97"/>
<comment type="similarity">
    <text evidence="1">Belongs to the glycosyltransferase 2 family.</text>
</comment>
<keyword evidence="2" id="KW-0328">Glycosyltransferase</keyword>
<evidence type="ECO:0000313" key="6">
    <source>
        <dbReference type="Proteomes" id="UP000186609"/>
    </source>
</evidence>
<proteinExistence type="inferred from homology"/>
<dbReference type="Proteomes" id="UP000186609">
    <property type="component" value="Chromosome"/>
</dbReference>
<evidence type="ECO:0000256" key="1">
    <source>
        <dbReference type="ARBA" id="ARBA00006739"/>
    </source>
</evidence>
<dbReference type="InterPro" id="IPR001173">
    <property type="entry name" value="Glyco_trans_2-like"/>
</dbReference>
<reference evidence="5 6" key="1">
    <citation type="submission" date="2017-01" db="EMBL/GenBank/DDBJ databases">
        <authorList>
            <person name="Mah S.A."/>
            <person name="Swanson W.J."/>
            <person name="Moy G.W."/>
            <person name="Vacquier V.D."/>
        </authorList>
    </citation>
    <scope>NUCLEOTIDE SEQUENCE [LARGE SCALE GENOMIC DNA]</scope>
    <source>
        <strain evidence="5 6">DCY110</strain>
    </source>
</reference>
<evidence type="ECO:0000313" key="5">
    <source>
        <dbReference type="EMBL" id="APW36992.1"/>
    </source>
</evidence>
<dbReference type="CDD" id="cd00761">
    <property type="entry name" value="Glyco_tranf_GTA_type"/>
    <property type="match status" value="1"/>
</dbReference>
<evidence type="ECO:0000256" key="3">
    <source>
        <dbReference type="ARBA" id="ARBA00022679"/>
    </source>
</evidence>